<dbReference type="Proteomes" id="UP000239549">
    <property type="component" value="Unassembled WGS sequence"/>
</dbReference>
<gene>
    <name evidence="2" type="ORF">DCCM_4822</name>
</gene>
<reference evidence="3" key="1">
    <citation type="submission" date="2018-02" db="EMBL/GenBank/DDBJ databases">
        <title>Genome sequence of Desulfocucumis palustris strain NAW-5.</title>
        <authorList>
            <person name="Watanabe M."/>
            <person name="Kojima H."/>
            <person name="Fukui M."/>
        </authorList>
    </citation>
    <scope>NUCLEOTIDE SEQUENCE [LARGE SCALE GENOMIC DNA]</scope>
    <source>
        <strain evidence="3">NAW-5</strain>
    </source>
</reference>
<dbReference type="EMBL" id="BFAV01000179">
    <property type="protein sequence ID" value="GBF35693.1"/>
    <property type="molecule type" value="Genomic_DNA"/>
</dbReference>
<comment type="caution">
    <text evidence="2">The sequence shown here is derived from an EMBL/GenBank/DDBJ whole genome shotgun (WGS) entry which is preliminary data.</text>
</comment>
<feature type="coiled-coil region" evidence="1">
    <location>
        <begin position="67"/>
        <end position="94"/>
    </location>
</feature>
<name>A0A2L2XJ10_9FIRM</name>
<keyword evidence="3" id="KW-1185">Reference proteome</keyword>
<dbReference type="RefSeq" id="WP_104373733.1">
    <property type="nucleotide sequence ID" value="NZ_BFAV01000179.1"/>
</dbReference>
<protein>
    <submittedName>
        <fullName evidence="2">Glutamate synthase large chain</fullName>
    </submittedName>
</protein>
<keyword evidence="1" id="KW-0175">Coiled coil</keyword>
<evidence type="ECO:0000256" key="1">
    <source>
        <dbReference type="SAM" id="Coils"/>
    </source>
</evidence>
<dbReference type="Pfam" id="PF03692">
    <property type="entry name" value="CxxCxxCC"/>
    <property type="match status" value="1"/>
</dbReference>
<evidence type="ECO:0000313" key="3">
    <source>
        <dbReference type="Proteomes" id="UP000239549"/>
    </source>
</evidence>
<evidence type="ECO:0000313" key="2">
    <source>
        <dbReference type="EMBL" id="GBF35693.1"/>
    </source>
</evidence>
<dbReference type="OrthoDB" id="9810361at2"/>
<sequence>MNNDLFQAYESLVAKAESSFQGMEKEYGDCIKCKIQCSDCCHSIFGLFSIESAYLSHHFSRLDRKLRREILSRCEKTDRELLELEKRLKEAHGEDQQALLSAIARERVRCPLLNDENKCSMYQHRPITCRVYGMPTVIGGKMHACWKAGFERGKQYPAFDLDGMYRELYGLSKEFLARAGNMDEERASLLLSVSKSVSTPLEELT</sequence>
<dbReference type="InterPro" id="IPR005358">
    <property type="entry name" value="Puta_zinc/iron-chelating_dom"/>
</dbReference>
<organism evidence="2 3">
    <name type="scientific">Desulfocucumis palustris</name>
    <dbReference type="NCBI Taxonomy" id="1898651"/>
    <lineage>
        <taxon>Bacteria</taxon>
        <taxon>Bacillati</taxon>
        <taxon>Bacillota</taxon>
        <taxon>Clostridia</taxon>
        <taxon>Eubacteriales</taxon>
        <taxon>Desulfocucumaceae</taxon>
        <taxon>Desulfocucumis</taxon>
    </lineage>
</organism>
<dbReference type="AlphaFoldDB" id="A0A2L2XJ10"/>
<proteinExistence type="predicted"/>
<accession>A0A2L2XJ10</accession>